<evidence type="ECO:0000256" key="3">
    <source>
        <dbReference type="ARBA" id="ARBA00022729"/>
    </source>
</evidence>
<evidence type="ECO:0000313" key="9">
    <source>
        <dbReference type="EMBL" id="MBC5642734.1"/>
    </source>
</evidence>
<comment type="similarity">
    <text evidence="2">Belongs to the SusD family.</text>
</comment>
<evidence type="ECO:0000256" key="1">
    <source>
        <dbReference type="ARBA" id="ARBA00004442"/>
    </source>
</evidence>
<reference evidence="9 10" key="1">
    <citation type="submission" date="2020-08" db="EMBL/GenBank/DDBJ databases">
        <title>Genome public.</title>
        <authorList>
            <person name="Liu C."/>
            <person name="Sun Q."/>
        </authorList>
    </citation>
    <scope>NUCLEOTIDE SEQUENCE [LARGE SCALE GENOMIC DNA]</scope>
    <source>
        <strain evidence="9 10">BX2</strain>
    </source>
</reference>
<dbReference type="EMBL" id="JACOOI010000006">
    <property type="protein sequence ID" value="MBC5642734.1"/>
    <property type="molecule type" value="Genomic_DNA"/>
</dbReference>
<evidence type="ECO:0000256" key="6">
    <source>
        <dbReference type="SAM" id="SignalP"/>
    </source>
</evidence>
<dbReference type="RefSeq" id="WP_186958905.1">
    <property type="nucleotide sequence ID" value="NZ_JACOOI010000006.1"/>
</dbReference>
<feature type="domain" description="RagB/SusD" evidence="7">
    <location>
        <begin position="329"/>
        <end position="492"/>
    </location>
</feature>
<name>A0ABR7DZ05_9BACT</name>
<dbReference type="Pfam" id="PF14322">
    <property type="entry name" value="SusD-like_3"/>
    <property type="match status" value="1"/>
</dbReference>
<dbReference type="Proteomes" id="UP000644010">
    <property type="component" value="Unassembled WGS sequence"/>
</dbReference>
<comment type="subcellular location">
    <subcellularLocation>
        <location evidence="1">Cell outer membrane</location>
    </subcellularLocation>
</comment>
<dbReference type="SUPFAM" id="SSF48452">
    <property type="entry name" value="TPR-like"/>
    <property type="match status" value="1"/>
</dbReference>
<evidence type="ECO:0000313" key="10">
    <source>
        <dbReference type="Proteomes" id="UP000644010"/>
    </source>
</evidence>
<evidence type="ECO:0000256" key="5">
    <source>
        <dbReference type="ARBA" id="ARBA00023237"/>
    </source>
</evidence>
<dbReference type="Pfam" id="PF07980">
    <property type="entry name" value="SusD_RagB"/>
    <property type="match status" value="1"/>
</dbReference>
<comment type="caution">
    <text evidence="9">The sequence shown here is derived from an EMBL/GenBank/DDBJ whole genome shotgun (WGS) entry which is preliminary data.</text>
</comment>
<dbReference type="InterPro" id="IPR011990">
    <property type="entry name" value="TPR-like_helical_dom_sf"/>
</dbReference>
<protein>
    <submittedName>
        <fullName evidence="9">RagB/SusD family nutrient uptake outer membrane protein</fullName>
    </submittedName>
</protein>
<evidence type="ECO:0000259" key="8">
    <source>
        <dbReference type="Pfam" id="PF14322"/>
    </source>
</evidence>
<evidence type="ECO:0000259" key="7">
    <source>
        <dbReference type="Pfam" id="PF07980"/>
    </source>
</evidence>
<dbReference type="InterPro" id="IPR012944">
    <property type="entry name" value="SusD_RagB_dom"/>
</dbReference>
<dbReference type="PROSITE" id="PS51257">
    <property type="entry name" value="PROKAR_LIPOPROTEIN"/>
    <property type="match status" value="1"/>
</dbReference>
<keyword evidence="10" id="KW-1185">Reference proteome</keyword>
<dbReference type="Gene3D" id="1.25.40.390">
    <property type="match status" value="1"/>
</dbReference>
<evidence type="ECO:0000256" key="2">
    <source>
        <dbReference type="ARBA" id="ARBA00006275"/>
    </source>
</evidence>
<feature type="chain" id="PRO_5046272750" evidence="6">
    <location>
        <begin position="19"/>
        <end position="492"/>
    </location>
</feature>
<keyword evidence="4" id="KW-0472">Membrane</keyword>
<sequence>MKKIIILLALCVSFSSCLDLDPKKYEVINSSIFPQNKADAEALVVAAAYGTFRCSHYDGIFNCASGIQVVSDLSTDLGECLWDDSVWGPLLYHYWTPDYSYTNRFYSSYIKDFSKMILAEYRIADVEMSDDERNLLLAELNLAKGWLGYLLYDFYGPVPIPTLNELLDPLQEIIISRPTKEWMVSFIEESLKNAALYLPARYDAGDSNYGRFTKGLAYTILMKLYMHEQDWTRAEAIGRELEKPEYGYELVTNYKDIFTLENEKNREIIFAVQEDRGVSQQLWLAHVLPDTYPTKNPAIQKWNGFRVPWTFFHTYENNDKRLDVLISSYRGTDGILYNESNKDQYYSLSKGVIPLKYGEDPAATGEESQVDWIVYRYADVLTLLSEAIVRQAGVTQEAIDLLNKIRSRAGLSSYMVTDFNSVEEFLDALLLERGHEFFFEGMRRSDLIRHSKYIEYARKKGSTTTKDEFVLMPIPQSVINESKGLILQNPGY</sequence>
<proteinExistence type="inferred from homology"/>
<dbReference type="InterPro" id="IPR033985">
    <property type="entry name" value="SusD-like_N"/>
</dbReference>
<keyword evidence="3 6" id="KW-0732">Signal</keyword>
<keyword evidence="5" id="KW-0998">Cell outer membrane</keyword>
<feature type="domain" description="SusD-like N-terminal" evidence="8">
    <location>
        <begin position="82"/>
        <end position="226"/>
    </location>
</feature>
<organism evidence="9 10">
    <name type="scientific">Parabacteroides segnis</name>
    <dbReference type="NCBI Taxonomy" id="2763058"/>
    <lineage>
        <taxon>Bacteria</taxon>
        <taxon>Pseudomonadati</taxon>
        <taxon>Bacteroidota</taxon>
        <taxon>Bacteroidia</taxon>
        <taxon>Bacteroidales</taxon>
        <taxon>Tannerellaceae</taxon>
        <taxon>Parabacteroides</taxon>
    </lineage>
</organism>
<evidence type="ECO:0000256" key="4">
    <source>
        <dbReference type="ARBA" id="ARBA00023136"/>
    </source>
</evidence>
<feature type="signal peptide" evidence="6">
    <location>
        <begin position="1"/>
        <end position="18"/>
    </location>
</feature>
<accession>A0ABR7DZ05</accession>
<gene>
    <name evidence="9" type="ORF">H8S77_07520</name>
</gene>